<comment type="caution">
    <text evidence="2">The sequence shown here is derived from an EMBL/GenBank/DDBJ whole genome shotgun (WGS) entry which is preliminary data.</text>
</comment>
<sequence>MAYLAGVKKEDLRSLCEDLGLTVTSKMSVIAIRDLIINDANYDEDFTREHLKSIIQNRKIDYEQRMKEIESERAFELENLRLSQPQQSATAHGLGVEKPTIEIQKLLPKFKPQEDDIGLFLTLFERQLSFLKIPKESFVIYLISALPGDIAKLIAREPETLSQDYDHIKNISLKRFKLSADKFRLLFLQHRKSTDSTWKDFYFEVRTYLEGWLTELKIETLEQLKDLIITDQIKKKCPPDYRDHFIDDWSGIISPSELTDKLDSFSS</sequence>
<dbReference type="Proteomes" id="UP000499080">
    <property type="component" value="Unassembled WGS sequence"/>
</dbReference>
<keyword evidence="1" id="KW-0175">Coiled coil</keyword>
<keyword evidence="3" id="KW-1185">Reference proteome</keyword>
<evidence type="ECO:0000256" key="1">
    <source>
        <dbReference type="SAM" id="Coils"/>
    </source>
</evidence>
<reference evidence="2 3" key="1">
    <citation type="journal article" date="2019" name="Sci. Rep.">
        <title>Orb-weaving spider Araneus ventricosus genome elucidates the spidroin gene catalogue.</title>
        <authorList>
            <person name="Kono N."/>
            <person name="Nakamura H."/>
            <person name="Ohtoshi R."/>
            <person name="Moran D.A.P."/>
            <person name="Shinohara A."/>
            <person name="Yoshida Y."/>
            <person name="Fujiwara M."/>
            <person name="Mori M."/>
            <person name="Tomita M."/>
            <person name="Arakawa K."/>
        </authorList>
    </citation>
    <scope>NUCLEOTIDE SEQUENCE [LARGE SCALE GENOMIC DNA]</scope>
</reference>
<evidence type="ECO:0008006" key="4">
    <source>
        <dbReference type="Google" id="ProtNLM"/>
    </source>
</evidence>
<proteinExistence type="predicted"/>
<accession>A0A4Y2KTB1</accession>
<dbReference type="PANTHER" id="PTHR46888:SF11">
    <property type="entry name" value="SCAN BOX DOMAIN-CONTAINING PROTEIN"/>
    <property type="match status" value="1"/>
</dbReference>
<dbReference type="OrthoDB" id="6432602at2759"/>
<dbReference type="SUPFAM" id="SSF47353">
    <property type="entry name" value="Retrovirus capsid dimerization domain-like"/>
    <property type="match status" value="1"/>
</dbReference>
<evidence type="ECO:0000313" key="3">
    <source>
        <dbReference type="Proteomes" id="UP000499080"/>
    </source>
</evidence>
<dbReference type="EMBL" id="BGPR01004975">
    <property type="protein sequence ID" value="GBN05518.1"/>
    <property type="molecule type" value="Genomic_DNA"/>
</dbReference>
<protein>
    <recommendedName>
        <fullName evidence="4">SCAN box domain-containing protein</fullName>
    </recommendedName>
</protein>
<organism evidence="2 3">
    <name type="scientific">Araneus ventricosus</name>
    <name type="common">Orbweaver spider</name>
    <name type="synonym">Epeira ventricosa</name>
    <dbReference type="NCBI Taxonomy" id="182803"/>
    <lineage>
        <taxon>Eukaryota</taxon>
        <taxon>Metazoa</taxon>
        <taxon>Ecdysozoa</taxon>
        <taxon>Arthropoda</taxon>
        <taxon>Chelicerata</taxon>
        <taxon>Arachnida</taxon>
        <taxon>Araneae</taxon>
        <taxon>Araneomorphae</taxon>
        <taxon>Entelegynae</taxon>
        <taxon>Araneoidea</taxon>
        <taxon>Araneidae</taxon>
        <taxon>Araneus</taxon>
    </lineage>
</organism>
<feature type="coiled-coil region" evidence="1">
    <location>
        <begin position="52"/>
        <end position="79"/>
    </location>
</feature>
<gene>
    <name evidence="2" type="ORF">AVEN_37006_1</name>
</gene>
<evidence type="ECO:0000313" key="2">
    <source>
        <dbReference type="EMBL" id="GBN05518.1"/>
    </source>
</evidence>
<name>A0A4Y2KTB1_ARAVE</name>
<dbReference type="PANTHER" id="PTHR46888">
    <property type="entry name" value="ZINC KNUCKLE DOMAINCONTAINING PROTEIN-RELATED"/>
    <property type="match status" value="1"/>
</dbReference>
<dbReference type="AlphaFoldDB" id="A0A4Y2KTB1"/>